<dbReference type="Gene3D" id="3.40.30.10">
    <property type="entry name" value="Glutaredoxin"/>
    <property type="match status" value="1"/>
</dbReference>
<evidence type="ECO:0000256" key="9">
    <source>
        <dbReference type="ARBA" id="ARBA00049091"/>
    </source>
</evidence>
<evidence type="ECO:0000256" key="1">
    <source>
        <dbReference type="ARBA" id="ARBA00013017"/>
    </source>
</evidence>
<proteinExistence type="inferred from homology"/>
<dbReference type="InterPro" id="IPR000866">
    <property type="entry name" value="AhpC/TSA"/>
</dbReference>
<keyword evidence="3" id="KW-0049">Antioxidant</keyword>
<evidence type="ECO:0000259" key="10">
    <source>
        <dbReference type="PROSITE" id="PS51352"/>
    </source>
</evidence>
<gene>
    <name evidence="11" type="ORF">MNBD_GAMMA06-2016</name>
</gene>
<name>A0A3B0WVM4_9ZZZZ</name>
<evidence type="ECO:0000256" key="6">
    <source>
        <dbReference type="ARBA" id="ARBA00023284"/>
    </source>
</evidence>
<dbReference type="SUPFAM" id="SSF52833">
    <property type="entry name" value="Thioredoxin-like"/>
    <property type="match status" value="1"/>
</dbReference>
<dbReference type="PANTHER" id="PTHR42801">
    <property type="entry name" value="THIOREDOXIN-DEPENDENT PEROXIDE REDUCTASE"/>
    <property type="match status" value="1"/>
</dbReference>
<dbReference type="InterPro" id="IPR036249">
    <property type="entry name" value="Thioredoxin-like_sf"/>
</dbReference>
<dbReference type="EMBL" id="UOFD01000058">
    <property type="protein sequence ID" value="VAW53239.1"/>
    <property type="molecule type" value="Genomic_DNA"/>
</dbReference>
<evidence type="ECO:0000256" key="2">
    <source>
        <dbReference type="ARBA" id="ARBA00022559"/>
    </source>
</evidence>
<reference evidence="11" key="1">
    <citation type="submission" date="2018-06" db="EMBL/GenBank/DDBJ databases">
        <authorList>
            <person name="Zhirakovskaya E."/>
        </authorList>
    </citation>
    <scope>NUCLEOTIDE SEQUENCE</scope>
</reference>
<keyword evidence="4" id="KW-0560">Oxidoreductase</keyword>
<dbReference type="PROSITE" id="PS51257">
    <property type="entry name" value="PROKAR_LIPOPROTEIN"/>
    <property type="match status" value="1"/>
</dbReference>
<organism evidence="11">
    <name type="scientific">hydrothermal vent metagenome</name>
    <dbReference type="NCBI Taxonomy" id="652676"/>
    <lineage>
        <taxon>unclassified sequences</taxon>
        <taxon>metagenomes</taxon>
        <taxon>ecological metagenomes</taxon>
    </lineage>
</organism>
<dbReference type="GO" id="GO:0008379">
    <property type="term" value="F:thioredoxin peroxidase activity"/>
    <property type="evidence" value="ECO:0007669"/>
    <property type="project" value="TreeGrafter"/>
</dbReference>
<keyword evidence="6" id="KW-0676">Redox-active center</keyword>
<dbReference type="Pfam" id="PF00578">
    <property type="entry name" value="AhpC-TSA"/>
    <property type="match status" value="1"/>
</dbReference>
<dbReference type="EC" id="1.11.1.24" evidence="1"/>
<evidence type="ECO:0000313" key="11">
    <source>
        <dbReference type="EMBL" id="VAW53239.1"/>
    </source>
</evidence>
<dbReference type="GO" id="GO:0034599">
    <property type="term" value="P:cellular response to oxidative stress"/>
    <property type="evidence" value="ECO:0007669"/>
    <property type="project" value="TreeGrafter"/>
</dbReference>
<evidence type="ECO:0000256" key="4">
    <source>
        <dbReference type="ARBA" id="ARBA00023002"/>
    </source>
</evidence>
<accession>A0A3B0WVM4</accession>
<keyword evidence="2" id="KW-0575">Peroxidase</keyword>
<dbReference type="GO" id="GO:0045454">
    <property type="term" value="P:cell redox homeostasis"/>
    <property type="evidence" value="ECO:0007669"/>
    <property type="project" value="TreeGrafter"/>
</dbReference>
<keyword evidence="5" id="KW-1015">Disulfide bond</keyword>
<comment type="similarity">
    <text evidence="8">Belongs to the peroxiredoxin family. BCP/PrxQ subfamily.</text>
</comment>
<dbReference type="PROSITE" id="PS51352">
    <property type="entry name" value="THIOREDOXIN_2"/>
    <property type="match status" value="1"/>
</dbReference>
<evidence type="ECO:0000256" key="7">
    <source>
        <dbReference type="ARBA" id="ARBA00032824"/>
    </source>
</evidence>
<feature type="domain" description="Thioredoxin" evidence="10">
    <location>
        <begin position="44"/>
        <end position="193"/>
    </location>
</feature>
<evidence type="ECO:0000256" key="8">
    <source>
        <dbReference type="ARBA" id="ARBA00038489"/>
    </source>
</evidence>
<protein>
    <recommendedName>
        <fullName evidence="1">thioredoxin-dependent peroxiredoxin</fullName>
        <ecNumber evidence="1">1.11.1.24</ecNumber>
    </recommendedName>
    <alternativeName>
        <fullName evidence="7">Thioredoxin peroxidase</fullName>
    </alternativeName>
</protein>
<evidence type="ECO:0000256" key="5">
    <source>
        <dbReference type="ARBA" id="ARBA00023157"/>
    </source>
</evidence>
<dbReference type="PANTHER" id="PTHR42801:SF7">
    <property type="entry name" value="SLL1159 PROTEIN"/>
    <property type="match status" value="1"/>
</dbReference>
<dbReference type="AlphaFoldDB" id="A0A3B0WVM4"/>
<sequence>MKKSSLVIIILAYAIFSIGCSISPVEPSTLDANKSYTDFKGVNAKVGEPAPVFSLPDADGKLISLQDFQNKKPVMLLFYRGEWCAYCMDQLDNYQALLPELEKHDIQLLAISPDPAAGLQNTKKRFGQSYIFLSDIDLNTTKKYGIGNAKDLPHPALFLIDKEGTLRWYYASTDFRIRPTAEQVEKIIQDVFSKK</sequence>
<dbReference type="InterPro" id="IPR050924">
    <property type="entry name" value="Peroxiredoxin_BCP/PrxQ"/>
</dbReference>
<comment type="catalytic activity">
    <reaction evidence="9">
        <text>a hydroperoxide + [thioredoxin]-dithiol = an alcohol + [thioredoxin]-disulfide + H2O</text>
        <dbReference type="Rhea" id="RHEA:62620"/>
        <dbReference type="Rhea" id="RHEA-COMP:10698"/>
        <dbReference type="Rhea" id="RHEA-COMP:10700"/>
        <dbReference type="ChEBI" id="CHEBI:15377"/>
        <dbReference type="ChEBI" id="CHEBI:29950"/>
        <dbReference type="ChEBI" id="CHEBI:30879"/>
        <dbReference type="ChEBI" id="CHEBI:35924"/>
        <dbReference type="ChEBI" id="CHEBI:50058"/>
        <dbReference type="EC" id="1.11.1.24"/>
    </reaction>
</comment>
<dbReference type="GO" id="GO:0005737">
    <property type="term" value="C:cytoplasm"/>
    <property type="evidence" value="ECO:0007669"/>
    <property type="project" value="TreeGrafter"/>
</dbReference>
<dbReference type="InterPro" id="IPR013766">
    <property type="entry name" value="Thioredoxin_domain"/>
</dbReference>
<evidence type="ECO:0000256" key="3">
    <source>
        <dbReference type="ARBA" id="ARBA00022862"/>
    </source>
</evidence>